<dbReference type="EMBL" id="LAZR01002222">
    <property type="protein sequence ID" value="KKN32881.1"/>
    <property type="molecule type" value="Genomic_DNA"/>
</dbReference>
<dbReference type="Gene3D" id="3.40.50.1820">
    <property type="entry name" value="alpha/beta hydrolase"/>
    <property type="match status" value="1"/>
</dbReference>
<dbReference type="PANTHER" id="PTHR46118">
    <property type="entry name" value="PROTEIN ABHD11"/>
    <property type="match status" value="1"/>
</dbReference>
<keyword evidence="1" id="KW-0378">Hydrolase</keyword>
<dbReference type="PANTHER" id="PTHR46118:SF4">
    <property type="entry name" value="PROTEIN ABHD11"/>
    <property type="match status" value="1"/>
</dbReference>
<reference evidence="3" key="1">
    <citation type="journal article" date="2015" name="Nature">
        <title>Complex archaea that bridge the gap between prokaryotes and eukaryotes.</title>
        <authorList>
            <person name="Spang A."/>
            <person name="Saw J.H."/>
            <person name="Jorgensen S.L."/>
            <person name="Zaremba-Niedzwiedzka K."/>
            <person name="Martijn J."/>
            <person name="Lind A.E."/>
            <person name="van Eijk R."/>
            <person name="Schleper C."/>
            <person name="Guy L."/>
            <person name="Ettema T.J."/>
        </authorList>
    </citation>
    <scope>NUCLEOTIDE SEQUENCE</scope>
</reference>
<dbReference type="InterPro" id="IPR000073">
    <property type="entry name" value="AB_hydrolase_1"/>
</dbReference>
<feature type="domain" description="AB hydrolase-1" evidence="2">
    <location>
        <begin position="13"/>
        <end position="124"/>
    </location>
</feature>
<comment type="caution">
    <text evidence="3">The sequence shown here is derived from an EMBL/GenBank/DDBJ whole genome shotgun (WGS) entry which is preliminary data.</text>
</comment>
<accession>A0A0F9S7B4</accession>
<evidence type="ECO:0000259" key="2">
    <source>
        <dbReference type="Pfam" id="PF00561"/>
    </source>
</evidence>
<name>A0A0F9S7B4_9ZZZZ</name>
<organism evidence="3">
    <name type="scientific">marine sediment metagenome</name>
    <dbReference type="NCBI Taxonomy" id="412755"/>
    <lineage>
        <taxon>unclassified sequences</taxon>
        <taxon>metagenomes</taxon>
        <taxon>ecological metagenomes</taxon>
    </lineage>
</organism>
<dbReference type="PRINTS" id="PR00111">
    <property type="entry name" value="ABHYDROLASE"/>
</dbReference>
<gene>
    <name evidence="3" type="ORF">LCGC14_0809350</name>
</gene>
<dbReference type="InterPro" id="IPR029058">
    <property type="entry name" value="AB_hydrolase_fold"/>
</dbReference>
<dbReference type="Pfam" id="PF00561">
    <property type="entry name" value="Abhydrolase_1"/>
    <property type="match status" value="1"/>
</dbReference>
<dbReference type="AlphaFoldDB" id="A0A0F9S7B4"/>
<evidence type="ECO:0000313" key="3">
    <source>
        <dbReference type="EMBL" id="KKN32881.1"/>
    </source>
</evidence>
<proteinExistence type="predicted"/>
<protein>
    <recommendedName>
        <fullName evidence="2">AB hydrolase-1 domain-containing protein</fullName>
    </recommendedName>
</protein>
<dbReference type="GO" id="GO:0016787">
    <property type="term" value="F:hydrolase activity"/>
    <property type="evidence" value="ECO:0007669"/>
    <property type="project" value="UniProtKB-KW"/>
</dbReference>
<evidence type="ECO:0000256" key="1">
    <source>
        <dbReference type="ARBA" id="ARBA00022801"/>
    </source>
</evidence>
<sequence length="254" mass="28907">MKLYYQTIGEGRPLVILHGLFGSSDNWRGIAKTLSDYAQVISVDLRNHGQSPHSVKQTYALMAEDLAELCDRLKLDKVNIIGHSMGGKVAMAFSQRYPQYIDKLVVVDIAPKQYHDAHSHIFKALLALDLSLYTNRSDVDNALKMTLPNKAVRQFLLMNLELSGEALSWRLNLQALYDNYSELLDAVCEDETVMIPSSFIRGGQSDYILEDDEDLIRTRFPYSELVTIEQAGHWLHADAPQQFLSKITEFFDYD</sequence>
<dbReference type="SUPFAM" id="SSF53474">
    <property type="entry name" value="alpha/beta-Hydrolases"/>
    <property type="match status" value="1"/>
</dbReference>